<reference evidence="3" key="1">
    <citation type="submission" date="2022-12" db="EMBL/GenBank/DDBJ databases">
        <title>Chromosome-level genome assembly of the bean flower thrips Megalurothrips usitatus.</title>
        <authorList>
            <person name="Ma L."/>
            <person name="Liu Q."/>
            <person name="Li H."/>
            <person name="Cai W."/>
        </authorList>
    </citation>
    <scope>NUCLEOTIDE SEQUENCE</scope>
    <source>
        <strain evidence="3">Cailab_2022a</strain>
    </source>
</reference>
<dbReference type="PANTHER" id="PTHR46954">
    <property type="entry name" value="C2H2-TYPE DOMAIN-CONTAINING PROTEIN"/>
    <property type="match status" value="1"/>
</dbReference>
<evidence type="ECO:0000259" key="2">
    <source>
        <dbReference type="PROSITE" id="PS00028"/>
    </source>
</evidence>
<dbReference type="PANTHER" id="PTHR46954:SF1">
    <property type="entry name" value="C2H2-TYPE DOMAIN-CONTAINING PROTEIN"/>
    <property type="match status" value="1"/>
</dbReference>
<comment type="caution">
    <text evidence="3">The sequence shown here is derived from an EMBL/GenBank/DDBJ whole genome shotgun (WGS) entry which is preliminary data.</text>
</comment>
<protein>
    <recommendedName>
        <fullName evidence="2">C2H2-type domain-containing protein</fullName>
    </recommendedName>
</protein>
<dbReference type="EMBL" id="JAPTSV010000011">
    <property type="protein sequence ID" value="KAJ1522452.1"/>
    <property type="molecule type" value="Genomic_DNA"/>
</dbReference>
<evidence type="ECO:0000313" key="4">
    <source>
        <dbReference type="Proteomes" id="UP001075354"/>
    </source>
</evidence>
<sequence length="598" mass="66175">MKFREKERVKKSQAENAPLPTPGRPRLPNEEALISTISELAVHGSAADGRRRTEVTRACRTQDDLTCVLKERGYNLSRSATYLRLIPARANTREGKLHVKTAPVKLTRAENDLHKSHPDGQFCVASIRNAKCIASVSGSSEVAVLSKDDKCRIPLGISAATKEAPLLMHMEYRVRLPDHDWVVGSRHKLIPSVYAGIRIINKSPIGQPDAVSYSGPTYVAIRSGKHSSSTATTHAVDFERLIKLENFESILHTSSGEIKPVLVNFVDGGPDENPRYRKVIAETVEAFKAHNLDYVITVTNAPGRSAFNRVERRMAPLSRMLAGLVLEHNHYGAHLDSQGRTVDAELEKQNFEFAGKTLAEVWSTLNIDGESVVAEYIPPADLDESTDGHPGTEWYAAHVRESQYTLQVAKCLDDRCCTPLRSKIRTILPDGFLPPPLLLSDGLEAAQPLSRDCHYAPLFVQLAAKIAFPTDQDPVPYDFYCPTIQNQLKSRCCSICGLYFASQVSVKEHKRDAHNMAALIDVQNRAGTSHEGPGRRSARVAARKGEVLTELQDEVGQPVDVEWVADAAEEGDEWDDNIPLSSLISNTAEWARPLWTED</sequence>
<evidence type="ECO:0000313" key="3">
    <source>
        <dbReference type="EMBL" id="KAJ1522452.1"/>
    </source>
</evidence>
<keyword evidence="4" id="KW-1185">Reference proteome</keyword>
<dbReference type="PROSITE" id="PS00028">
    <property type="entry name" value="ZINC_FINGER_C2H2_1"/>
    <property type="match status" value="1"/>
</dbReference>
<feature type="region of interest" description="Disordered" evidence="1">
    <location>
        <begin position="1"/>
        <end position="28"/>
    </location>
</feature>
<dbReference type="InterPro" id="IPR013087">
    <property type="entry name" value="Znf_C2H2_type"/>
</dbReference>
<feature type="domain" description="C2H2-type" evidence="2">
    <location>
        <begin position="492"/>
        <end position="514"/>
    </location>
</feature>
<organism evidence="3 4">
    <name type="scientific">Megalurothrips usitatus</name>
    <name type="common">bean blossom thrips</name>
    <dbReference type="NCBI Taxonomy" id="439358"/>
    <lineage>
        <taxon>Eukaryota</taxon>
        <taxon>Metazoa</taxon>
        <taxon>Ecdysozoa</taxon>
        <taxon>Arthropoda</taxon>
        <taxon>Hexapoda</taxon>
        <taxon>Insecta</taxon>
        <taxon>Pterygota</taxon>
        <taxon>Neoptera</taxon>
        <taxon>Paraneoptera</taxon>
        <taxon>Thysanoptera</taxon>
        <taxon>Terebrantia</taxon>
        <taxon>Thripoidea</taxon>
        <taxon>Thripidae</taxon>
        <taxon>Megalurothrips</taxon>
    </lineage>
</organism>
<feature type="compositionally biased region" description="Basic and acidic residues" evidence="1">
    <location>
        <begin position="1"/>
        <end position="13"/>
    </location>
</feature>
<dbReference type="Proteomes" id="UP001075354">
    <property type="component" value="Chromosome 11"/>
</dbReference>
<evidence type="ECO:0000256" key="1">
    <source>
        <dbReference type="SAM" id="MobiDB-lite"/>
    </source>
</evidence>
<name>A0AAV7X918_9NEOP</name>
<gene>
    <name evidence="3" type="ORF">ONE63_001642</name>
</gene>
<accession>A0AAV7X918</accession>
<dbReference type="AlphaFoldDB" id="A0AAV7X918"/>
<proteinExistence type="predicted"/>